<name>A0ABQ8GVR5_9PEZI</name>
<organism evidence="3 4">
    <name type="scientific">Macrophomina phaseolina</name>
    <dbReference type="NCBI Taxonomy" id="35725"/>
    <lineage>
        <taxon>Eukaryota</taxon>
        <taxon>Fungi</taxon>
        <taxon>Dikarya</taxon>
        <taxon>Ascomycota</taxon>
        <taxon>Pezizomycotina</taxon>
        <taxon>Dothideomycetes</taxon>
        <taxon>Dothideomycetes incertae sedis</taxon>
        <taxon>Botryosphaeriales</taxon>
        <taxon>Botryosphaeriaceae</taxon>
        <taxon>Macrophomina</taxon>
    </lineage>
</organism>
<dbReference type="Gene3D" id="3.40.30.10">
    <property type="entry name" value="Glutaredoxin"/>
    <property type="match status" value="1"/>
</dbReference>
<dbReference type="InterPro" id="IPR011893">
    <property type="entry name" value="Selenoprotein_Rdx-typ"/>
</dbReference>
<sequence length="160" mass="17489">MTDVKLPRVSITYCTQCKWMLRAAYFGQELLSTFGTTIGEISLIPATGGIFTVNLTYKPSEVAGAKEDASAEVQSVLLWDRKAEGGFPETKVLKQRVRDHLEPSRNLGHSDVHGKHGKKSTGIALDQPQTVAETEPVGENNLEASNIKRNADGTICEDCR</sequence>
<evidence type="ECO:0000313" key="4">
    <source>
        <dbReference type="Proteomes" id="UP000774617"/>
    </source>
</evidence>
<keyword evidence="4" id="KW-1185">Reference proteome</keyword>
<dbReference type="Proteomes" id="UP000774617">
    <property type="component" value="Unassembled WGS sequence"/>
</dbReference>
<feature type="region of interest" description="Disordered" evidence="2">
    <location>
        <begin position="102"/>
        <end position="143"/>
    </location>
</feature>
<gene>
    <name evidence="3" type="ORF">B0J12DRAFT_640003</name>
</gene>
<dbReference type="PANTHER" id="PTHR36417:SF2">
    <property type="entry name" value="SELENOPROTEIN DOMAIN PROTEIN (AFU_ORTHOLOGUE AFUA_1G05220)"/>
    <property type="match status" value="1"/>
</dbReference>
<reference evidence="3 4" key="1">
    <citation type="journal article" date="2021" name="Nat. Commun.">
        <title>Genetic determinants of endophytism in the Arabidopsis root mycobiome.</title>
        <authorList>
            <person name="Mesny F."/>
            <person name="Miyauchi S."/>
            <person name="Thiergart T."/>
            <person name="Pickel B."/>
            <person name="Atanasova L."/>
            <person name="Karlsson M."/>
            <person name="Huettel B."/>
            <person name="Barry K.W."/>
            <person name="Haridas S."/>
            <person name="Chen C."/>
            <person name="Bauer D."/>
            <person name="Andreopoulos W."/>
            <person name="Pangilinan J."/>
            <person name="LaButti K."/>
            <person name="Riley R."/>
            <person name="Lipzen A."/>
            <person name="Clum A."/>
            <person name="Drula E."/>
            <person name="Henrissat B."/>
            <person name="Kohler A."/>
            <person name="Grigoriev I.V."/>
            <person name="Martin F.M."/>
            <person name="Hacquard S."/>
        </authorList>
    </citation>
    <scope>NUCLEOTIDE SEQUENCE [LARGE SCALE GENOMIC DNA]</scope>
    <source>
        <strain evidence="3 4">MPI-SDFR-AT-0080</strain>
    </source>
</reference>
<dbReference type="PANTHER" id="PTHR36417">
    <property type="entry name" value="SELENOPROTEIN DOMAIN PROTEIN (AFU_ORTHOLOGUE AFUA_1G05220)"/>
    <property type="match status" value="1"/>
</dbReference>
<protein>
    <submittedName>
        <fullName evidence="3">Seleno protein W family protein</fullName>
    </submittedName>
</protein>
<dbReference type="SUPFAM" id="SSF52833">
    <property type="entry name" value="Thioredoxin-like"/>
    <property type="match status" value="1"/>
</dbReference>
<dbReference type="NCBIfam" id="TIGR02174">
    <property type="entry name" value="CXXU_selWTH"/>
    <property type="match status" value="1"/>
</dbReference>
<dbReference type="EMBL" id="JAGTJR010000001">
    <property type="protein sequence ID" value="KAH7065356.1"/>
    <property type="molecule type" value="Genomic_DNA"/>
</dbReference>
<keyword evidence="1" id="KW-0676">Redox-active center</keyword>
<evidence type="ECO:0000313" key="3">
    <source>
        <dbReference type="EMBL" id="KAH7065356.1"/>
    </source>
</evidence>
<dbReference type="InterPro" id="IPR036249">
    <property type="entry name" value="Thioredoxin-like_sf"/>
</dbReference>
<evidence type="ECO:0000256" key="1">
    <source>
        <dbReference type="ARBA" id="ARBA00023284"/>
    </source>
</evidence>
<accession>A0ABQ8GVR5</accession>
<comment type="caution">
    <text evidence="3">The sequence shown here is derived from an EMBL/GenBank/DDBJ whole genome shotgun (WGS) entry which is preliminary data.</text>
</comment>
<proteinExistence type="predicted"/>
<evidence type="ECO:0000256" key="2">
    <source>
        <dbReference type="SAM" id="MobiDB-lite"/>
    </source>
</evidence>
<dbReference type="Pfam" id="PF10262">
    <property type="entry name" value="Rdx"/>
    <property type="match status" value="1"/>
</dbReference>
<feature type="compositionally biased region" description="Basic and acidic residues" evidence="2">
    <location>
        <begin position="102"/>
        <end position="114"/>
    </location>
</feature>